<dbReference type="OrthoDB" id="5958466at2759"/>
<dbReference type="Pfam" id="PF18738">
    <property type="entry name" value="HEPN_DZIP3"/>
    <property type="match status" value="1"/>
</dbReference>
<gene>
    <name evidence="2" type="ORF">MGAL_10B013388</name>
</gene>
<reference evidence="2" key="1">
    <citation type="submission" date="2018-11" db="EMBL/GenBank/DDBJ databases">
        <authorList>
            <person name="Alioto T."/>
            <person name="Alioto T."/>
        </authorList>
    </citation>
    <scope>NUCLEOTIDE SEQUENCE</scope>
</reference>
<evidence type="ECO:0000259" key="1">
    <source>
        <dbReference type="Pfam" id="PF18738"/>
    </source>
</evidence>
<dbReference type="AlphaFoldDB" id="A0A8B6ENI2"/>
<keyword evidence="3" id="KW-1185">Reference proteome</keyword>
<comment type="caution">
    <text evidence="2">The sequence shown here is derived from an EMBL/GenBank/DDBJ whole genome shotgun (WGS) entry which is preliminary data.</text>
</comment>
<proteinExistence type="predicted"/>
<protein>
    <recommendedName>
        <fullName evidence="1">DZIP3-like HEPN domain-containing protein</fullName>
    </recommendedName>
</protein>
<organism evidence="2 3">
    <name type="scientific">Mytilus galloprovincialis</name>
    <name type="common">Mediterranean mussel</name>
    <dbReference type="NCBI Taxonomy" id="29158"/>
    <lineage>
        <taxon>Eukaryota</taxon>
        <taxon>Metazoa</taxon>
        <taxon>Spiralia</taxon>
        <taxon>Lophotrochozoa</taxon>
        <taxon>Mollusca</taxon>
        <taxon>Bivalvia</taxon>
        <taxon>Autobranchia</taxon>
        <taxon>Pteriomorphia</taxon>
        <taxon>Mytilida</taxon>
        <taxon>Mytiloidea</taxon>
        <taxon>Mytilidae</taxon>
        <taxon>Mytilinae</taxon>
        <taxon>Mytilus</taxon>
    </lineage>
</organism>
<dbReference type="Proteomes" id="UP000596742">
    <property type="component" value="Unassembled WGS sequence"/>
</dbReference>
<sequence length="376" mass="43514">MNSLIFKILPILVLGEQRNIDRHNYLKLVYLIQDVAKDVLVEVLKERLPGAEFGNAFNGMKKRLLPLLNSYQIQKLYPEDSKYTGDLSDMDISLLYIILRNIGTICPHQNGWGKEPEDDDRSISANIDRIRIAKNAIVSHSSNYSIEYIEFRNIWTAMRQCCVDLGGERYKERIDVLLTSLLNCDLEQQMCEIFESLKEQDLQNERHSRRLEEVVECLTQLSDYVKKKHPFVGRETSTENSESCTLGALRLKGSNLPDKKEIEKQIGDYHNKDLRVTSVDDGSVVIILAMFTTSFGNFRYFLTVIDELLQSIFSVKPASEDKRSDLINISLELFEPSAKKEDHPQYLTTSKTQRERNEADSKVYKQIYLQMYVFDI</sequence>
<name>A0A8B6ENI2_MYTGA</name>
<feature type="domain" description="DZIP3-like HEPN" evidence="1">
    <location>
        <begin position="67"/>
        <end position="189"/>
    </location>
</feature>
<evidence type="ECO:0000313" key="3">
    <source>
        <dbReference type="Proteomes" id="UP000596742"/>
    </source>
</evidence>
<accession>A0A8B6ENI2</accession>
<evidence type="ECO:0000313" key="2">
    <source>
        <dbReference type="EMBL" id="VDI36125.1"/>
    </source>
</evidence>
<dbReference type="EMBL" id="UYJE01005308">
    <property type="protein sequence ID" value="VDI36125.1"/>
    <property type="molecule type" value="Genomic_DNA"/>
</dbReference>
<dbReference type="InterPro" id="IPR041249">
    <property type="entry name" value="HEPN_DZIP3"/>
</dbReference>